<dbReference type="EMBL" id="JXMW01000010">
    <property type="protein sequence ID" value="OQD58708.1"/>
    <property type="molecule type" value="Genomic_DNA"/>
</dbReference>
<name>A0A1V6N1Y2_METAZ</name>
<evidence type="ECO:0000313" key="2">
    <source>
        <dbReference type="Proteomes" id="UP000191661"/>
    </source>
</evidence>
<accession>A0A1V6N1Y2</accession>
<dbReference type="RefSeq" id="WP_080460408.1">
    <property type="nucleotide sequence ID" value="NZ_JXMW01000010.1"/>
</dbReference>
<keyword evidence="2" id="KW-1185">Reference proteome</keyword>
<organism evidence="1 2">
    <name type="scientific">Methanobrevibacter arboriphilus JCM 13429 = DSM 1125</name>
    <dbReference type="NCBI Taxonomy" id="1300164"/>
    <lineage>
        <taxon>Archaea</taxon>
        <taxon>Methanobacteriati</taxon>
        <taxon>Methanobacteriota</taxon>
        <taxon>Methanomada group</taxon>
        <taxon>Methanobacteria</taxon>
        <taxon>Methanobacteriales</taxon>
        <taxon>Methanobacteriaceae</taxon>
        <taxon>Methanobrevibacter</taxon>
    </lineage>
</organism>
<evidence type="ECO:0000313" key="1">
    <source>
        <dbReference type="EMBL" id="OQD58708.1"/>
    </source>
</evidence>
<reference evidence="1 2" key="1">
    <citation type="submission" date="2014-12" db="EMBL/GenBank/DDBJ databases">
        <title>Genome sequence of Methanobrevibacter arboriphilicus DH1, DSM1125.</title>
        <authorList>
            <person name="Poehlein A."/>
            <person name="Thauer R.K."/>
            <person name="Seedorf H."/>
            <person name="Daniel R."/>
        </authorList>
    </citation>
    <scope>NUCLEOTIDE SEQUENCE [LARGE SCALE GENOMIC DNA]</scope>
    <source>
        <strain evidence="1 2">DH1</strain>
    </source>
</reference>
<comment type="caution">
    <text evidence="1">The sequence shown here is derived from an EMBL/GenBank/DDBJ whole genome shotgun (WGS) entry which is preliminary data.</text>
</comment>
<sequence length="175" mass="19310">MIENEELYFNPGETNIPMELNEGDMEYESDEEQEFGTGDSWRFSNKIKKDYKVILDPDDPRTVKKAPPGAKQILGVVITKPKWQKGQRPTESADNGAYTRRIATVQVRADYVTTETLEPTNAAISPGDSIITGATTFDCVDKATAENTTRTLSSADANSGDKVVVAYGFYGKLED</sequence>
<dbReference type="AlphaFoldDB" id="A0A1V6N1Y2"/>
<gene>
    <name evidence="1" type="ORF">MBBAR_10c00490</name>
</gene>
<protein>
    <submittedName>
        <fullName evidence="1">Uncharacterized protein</fullName>
    </submittedName>
</protein>
<proteinExistence type="predicted"/>
<dbReference type="Proteomes" id="UP000191661">
    <property type="component" value="Unassembled WGS sequence"/>
</dbReference>